<name>A0A926RT66_9BACL</name>
<keyword evidence="2" id="KW-0813">Transport</keyword>
<dbReference type="PANTHER" id="PTHR23501:SF191">
    <property type="entry name" value="VACUOLAR BASIC AMINO ACID TRANSPORTER 4"/>
    <property type="match status" value="1"/>
</dbReference>
<dbReference type="Pfam" id="PF07690">
    <property type="entry name" value="MFS_1"/>
    <property type="match status" value="1"/>
</dbReference>
<dbReference type="Gene3D" id="1.20.1250.20">
    <property type="entry name" value="MFS general substrate transporter like domains"/>
    <property type="match status" value="1"/>
</dbReference>
<feature type="transmembrane region" description="Helical" evidence="6">
    <location>
        <begin position="129"/>
        <end position="147"/>
    </location>
</feature>
<dbReference type="GO" id="GO:0022857">
    <property type="term" value="F:transmembrane transporter activity"/>
    <property type="evidence" value="ECO:0007669"/>
    <property type="project" value="InterPro"/>
</dbReference>
<protein>
    <submittedName>
        <fullName evidence="8">MFS transporter</fullName>
    </submittedName>
</protein>
<evidence type="ECO:0000259" key="7">
    <source>
        <dbReference type="PROSITE" id="PS50850"/>
    </source>
</evidence>
<feature type="transmembrane region" description="Helical" evidence="6">
    <location>
        <begin position="221"/>
        <end position="242"/>
    </location>
</feature>
<feature type="transmembrane region" description="Helical" evidence="6">
    <location>
        <begin position="40"/>
        <end position="59"/>
    </location>
</feature>
<feature type="transmembrane region" description="Helical" evidence="6">
    <location>
        <begin position="390"/>
        <end position="413"/>
    </location>
</feature>
<comment type="caution">
    <text evidence="8">The sequence shown here is derived from an EMBL/GenBank/DDBJ whole genome shotgun (WGS) entry which is preliminary data.</text>
</comment>
<keyword evidence="9" id="KW-1185">Reference proteome</keyword>
<organism evidence="8 9">
    <name type="scientific">Polycladospora coralii</name>
    <dbReference type="NCBI Taxonomy" id="2771432"/>
    <lineage>
        <taxon>Bacteria</taxon>
        <taxon>Bacillati</taxon>
        <taxon>Bacillota</taxon>
        <taxon>Bacilli</taxon>
        <taxon>Bacillales</taxon>
        <taxon>Thermoactinomycetaceae</taxon>
        <taxon>Polycladospora</taxon>
    </lineage>
</organism>
<keyword evidence="4 6" id="KW-1133">Transmembrane helix</keyword>
<evidence type="ECO:0000313" key="9">
    <source>
        <dbReference type="Proteomes" id="UP000661691"/>
    </source>
</evidence>
<dbReference type="SUPFAM" id="SSF103473">
    <property type="entry name" value="MFS general substrate transporter"/>
    <property type="match status" value="1"/>
</dbReference>
<gene>
    <name evidence="8" type="ORF">IC620_02935</name>
</gene>
<feature type="transmembrane region" description="Helical" evidence="6">
    <location>
        <begin position="350"/>
        <end position="369"/>
    </location>
</feature>
<feature type="domain" description="Major facilitator superfamily (MFS) profile" evidence="7">
    <location>
        <begin position="5"/>
        <end position="456"/>
    </location>
</feature>
<sequence length="464" mass="52139">MNRFKVDGYLFSFMLGTLDLAIFTPVIPNMMQSFSYPIHWFIWILAVQLVFFPLSLSLYETWVGLLSYQVVMTLSFCSFVVGSLIMALSSGWIELIGGRVLQAIGAGGIFPFLYEDMRMLVQTRKHKENRLLIGAVGACMVLTPIVATTVTHFLGWRMLFLLGISVASLYFIMAIRIHRKSEESNRIKRSATPVYLYGVIVAFLMFTISQVDFFLDGMGWFAPNVMPFWIMAVGLTVPVIMIERQADHPFFEPHLIANWRLWLLYGYAGLSGLIWIGLILLPGFVVWQLQLSLQLQSLFFSMLLMVVLVTLPFVYKLSKSRSYRLITAFGFLLGGIAYALFAFATLSWQYVLLFLLLGCALSFTLLVPIHDVLRNITSSDQMQTSGLTLSLLRGGGAGIGLILFTQLLSSYGLHQWMQSRVPSYLFVQAQQHVLLLAAAVSFCGVLLSLLLPTEDTSVRSNLSN</sequence>
<comment type="subcellular location">
    <subcellularLocation>
        <location evidence="1">Cell membrane</location>
        <topology evidence="1">Multi-pass membrane protein</topology>
    </subcellularLocation>
</comment>
<feature type="transmembrane region" description="Helical" evidence="6">
    <location>
        <begin position="325"/>
        <end position="344"/>
    </location>
</feature>
<evidence type="ECO:0000256" key="2">
    <source>
        <dbReference type="ARBA" id="ARBA00022448"/>
    </source>
</evidence>
<evidence type="ECO:0000256" key="1">
    <source>
        <dbReference type="ARBA" id="ARBA00004651"/>
    </source>
</evidence>
<feature type="transmembrane region" description="Helical" evidence="6">
    <location>
        <begin position="9"/>
        <end position="28"/>
    </location>
</feature>
<dbReference type="InterPro" id="IPR036259">
    <property type="entry name" value="MFS_trans_sf"/>
</dbReference>
<dbReference type="InterPro" id="IPR011701">
    <property type="entry name" value="MFS"/>
</dbReference>
<dbReference type="EMBL" id="JACXAH010000003">
    <property type="protein sequence ID" value="MBD1371308.1"/>
    <property type="molecule type" value="Genomic_DNA"/>
</dbReference>
<dbReference type="AlphaFoldDB" id="A0A926RT66"/>
<reference evidence="8" key="1">
    <citation type="submission" date="2020-09" db="EMBL/GenBank/DDBJ databases">
        <title>A novel bacterium of genus Hazenella, isolated from South China Sea.</title>
        <authorList>
            <person name="Huang H."/>
            <person name="Mo K."/>
            <person name="Hu Y."/>
        </authorList>
    </citation>
    <scope>NUCLEOTIDE SEQUENCE</scope>
    <source>
        <strain evidence="8">IB182357</strain>
    </source>
</reference>
<dbReference type="PANTHER" id="PTHR23501">
    <property type="entry name" value="MAJOR FACILITATOR SUPERFAMILY"/>
    <property type="match status" value="1"/>
</dbReference>
<feature type="transmembrane region" description="Helical" evidence="6">
    <location>
        <begin position="71"/>
        <end position="93"/>
    </location>
</feature>
<keyword evidence="5 6" id="KW-0472">Membrane</keyword>
<dbReference type="InterPro" id="IPR020846">
    <property type="entry name" value="MFS_dom"/>
</dbReference>
<accession>A0A926RT66</accession>
<feature type="transmembrane region" description="Helical" evidence="6">
    <location>
        <begin position="262"/>
        <end position="287"/>
    </location>
</feature>
<dbReference type="RefSeq" id="WP_191141479.1">
    <property type="nucleotide sequence ID" value="NZ_JACXAH010000003.1"/>
</dbReference>
<feature type="transmembrane region" description="Helical" evidence="6">
    <location>
        <begin position="99"/>
        <end position="117"/>
    </location>
</feature>
<feature type="transmembrane region" description="Helical" evidence="6">
    <location>
        <begin position="153"/>
        <end position="173"/>
    </location>
</feature>
<dbReference type="Proteomes" id="UP000661691">
    <property type="component" value="Unassembled WGS sequence"/>
</dbReference>
<keyword evidence="3 6" id="KW-0812">Transmembrane</keyword>
<evidence type="ECO:0000256" key="4">
    <source>
        <dbReference type="ARBA" id="ARBA00022989"/>
    </source>
</evidence>
<feature type="transmembrane region" description="Helical" evidence="6">
    <location>
        <begin position="293"/>
        <end position="313"/>
    </location>
</feature>
<dbReference type="Gene3D" id="1.20.1720.10">
    <property type="entry name" value="Multidrug resistance protein D"/>
    <property type="match status" value="1"/>
</dbReference>
<dbReference type="GO" id="GO:0005886">
    <property type="term" value="C:plasma membrane"/>
    <property type="evidence" value="ECO:0007669"/>
    <property type="project" value="UniProtKB-SubCell"/>
</dbReference>
<evidence type="ECO:0000256" key="5">
    <source>
        <dbReference type="ARBA" id="ARBA00023136"/>
    </source>
</evidence>
<feature type="transmembrane region" description="Helical" evidence="6">
    <location>
        <begin position="194"/>
        <end position="215"/>
    </location>
</feature>
<evidence type="ECO:0000256" key="6">
    <source>
        <dbReference type="SAM" id="Phobius"/>
    </source>
</evidence>
<dbReference type="PROSITE" id="PS50850">
    <property type="entry name" value="MFS"/>
    <property type="match status" value="1"/>
</dbReference>
<evidence type="ECO:0000256" key="3">
    <source>
        <dbReference type="ARBA" id="ARBA00022692"/>
    </source>
</evidence>
<feature type="transmembrane region" description="Helical" evidence="6">
    <location>
        <begin position="433"/>
        <end position="451"/>
    </location>
</feature>
<proteinExistence type="predicted"/>
<evidence type="ECO:0000313" key="8">
    <source>
        <dbReference type="EMBL" id="MBD1371308.1"/>
    </source>
</evidence>